<proteinExistence type="predicted"/>
<reference evidence="9" key="1">
    <citation type="submission" date="2022-10" db="EMBL/GenBank/DDBJ databases">
        <title>Novel sulphate-reducing endosymbionts in the free-living metamonad Anaeramoeba.</title>
        <authorList>
            <person name="Jerlstrom-Hultqvist J."/>
            <person name="Cepicka I."/>
            <person name="Gallot-Lavallee L."/>
            <person name="Salas-Leiva D."/>
            <person name="Curtis B.A."/>
            <person name="Zahonova K."/>
            <person name="Pipaliya S."/>
            <person name="Dacks J."/>
            <person name="Roger A.J."/>
        </authorList>
    </citation>
    <scope>NUCLEOTIDE SEQUENCE</scope>
    <source>
        <strain evidence="9">BMAN</strain>
    </source>
</reference>
<feature type="binding site" evidence="7">
    <location>
        <begin position="268"/>
        <end position="271"/>
    </location>
    <ligand>
        <name>GTP</name>
        <dbReference type="ChEBI" id="CHEBI:37565"/>
    </ligand>
</feature>
<feature type="binding site" evidence="7">
    <location>
        <begin position="174"/>
        <end position="180"/>
    </location>
    <ligand>
        <name>GTP</name>
        <dbReference type="ChEBI" id="CHEBI:37565"/>
    </ligand>
</feature>
<evidence type="ECO:0000256" key="6">
    <source>
        <dbReference type="ARBA" id="ARBA00023224"/>
    </source>
</evidence>
<dbReference type="GO" id="GO:0005525">
    <property type="term" value="F:GTP binding"/>
    <property type="evidence" value="ECO:0007669"/>
    <property type="project" value="UniProtKB-KW"/>
</dbReference>
<dbReference type="PROSITE" id="PS51417">
    <property type="entry name" value="ARF"/>
    <property type="match status" value="1"/>
</dbReference>
<keyword evidence="10" id="KW-1185">Reference proteome</keyword>
<dbReference type="GO" id="GO:0003924">
    <property type="term" value="F:GTPase activity"/>
    <property type="evidence" value="ECO:0007669"/>
    <property type="project" value="InterPro"/>
</dbReference>
<dbReference type="PRINTS" id="PR00318">
    <property type="entry name" value="GPROTEINA"/>
</dbReference>
<keyword evidence="3 7" id="KW-0547">Nucleotide-binding</keyword>
<feature type="binding site" evidence="7">
    <location>
        <begin position="149"/>
        <end position="150"/>
    </location>
    <ligand>
        <name>GTP</name>
        <dbReference type="ChEBI" id="CHEBI:37565"/>
    </ligand>
</feature>
<dbReference type="SMART" id="SM00275">
    <property type="entry name" value="G_alpha"/>
    <property type="match status" value="1"/>
</dbReference>
<dbReference type="InterPro" id="IPR027417">
    <property type="entry name" value="P-loop_NTPase"/>
</dbReference>
<keyword evidence="5 7" id="KW-0342">GTP-binding</keyword>
<dbReference type="GO" id="GO:0007188">
    <property type="term" value="P:adenylate cyclase-modulating G protein-coupled receptor signaling pathway"/>
    <property type="evidence" value="ECO:0007669"/>
    <property type="project" value="TreeGrafter"/>
</dbReference>
<evidence type="ECO:0000256" key="3">
    <source>
        <dbReference type="ARBA" id="ARBA00022741"/>
    </source>
</evidence>
<dbReference type="GO" id="GO:0032502">
    <property type="term" value="P:developmental process"/>
    <property type="evidence" value="ECO:0007669"/>
    <property type="project" value="UniProtKB-ARBA"/>
</dbReference>
<feature type="binding site" evidence="8">
    <location>
        <position position="180"/>
    </location>
    <ligand>
        <name>Mg(2+)</name>
        <dbReference type="ChEBI" id="CHEBI:18420"/>
    </ligand>
</feature>
<feature type="binding site" evidence="7">
    <location>
        <begin position="199"/>
        <end position="203"/>
    </location>
    <ligand>
        <name>GTP</name>
        <dbReference type="ChEBI" id="CHEBI:37565"/>
    </ligand>
</feature>
<dbReference type="OMA" id="ANSHWFK"/>
<dbReference type="FunFam" id="1.10.400.10:FF:000007">
    <property type="entry name" value="Guanine nucleotide-binding protein subunit alpha"/>
    <property type="match status" value="1"/>
</dbReference>
<keyword evidence="2 8" id="KW-0479">Metal-binding</keyword>
<comment type="subunit">
    <text evidence="1">G proteins are composed of 3 units; alpha, beta and gamma. The alpha chain contains the guanine nucleotide binding site.</text>
</comment>
<dbReference type="GO" id="GO:0001664">
    <property type="term" value="F:G protein-coupled receptor binding"/>
    <property type="evidence" value="ECO:0007669"/>
    <property type="project" value="TreeGrafter"/>
</dbReference>
<organism evidence="9 10">
    <name type="scientific">Anaeramoeba ignava</name>
    <name type="common">Anaerobic marine amoeba</name>
    <dbReference type="NCBI Taxonomy" id="1746090"/>
    <lineage>
        <taxon>Eukaryota</taxon>
        <taxon>Metamonada</taxon>
        <taxon>Anaeramoebidae</taxon>
        <taxon>Anaeramoeba</taxon>
    </lineage>
</organism>
<keyword evidence="6" id="KW-0807">Transducer</keyword>
<evidence type="ECO:0000256" key="5">
    <source>
        <dbReference type="ARBA" id="ARBA00023134"/>
    </source>
</evidence>
<evidence type="ECO:0000256" key="4">
    <source>
        <dbReference type="ARBA" id="ARBA00022842"/>
    </source>
</evidence>
<dbReference type="EMBL" id="JAPDFW010000072">
    <property type="protein sequence ID" value="KAJ5073759.1"/>
    <property type="molecule type" value="Genomic_DNA"/>
</dbReference>
<evidence type="ECO:0000256" key="8">
    <source>
        <dbReference type="PIRSR" id="PIRSR601019-2"/>
    </source>
</evidence>
<dbReference type="AlphaFoldDB" id="A0A9Q0LJW0"/>
<keyword evidence="4 8" id="KW-0460">Magnesium</keyword>
<dbReference type="Proteomes" id="UP001149090">
    <property type="component" value="Unassembled WGS sequence"/>
</dbReference>
<dbReference type="GO" id="GO:0046872">
    <property type="term" value="F:metal ion binding"/>
    <property type="evidence" value="ECO:0007669"/>
    <property type="project" value="UniProtKB-KW"/>
</dbReference>
<dbReference type="PANTHER" id="PTHR10218">
    <property type="entry name" value="GTP-BINDING PROTEIN ALPHA SUBUNIT"/>
    <property type="match status" value="1"/>
</dbReference>
<dbReference type="GO" id="GO:0005737">
    <property type="term" value="C:cytoplasm"/>
    <property type="evidence" value="ECO:0007669"/>
    <property type="project" value="TreeGrafter"/>
</dbReference>
<dbReference type="PANTHER" id="PTHR10218:SF302">
    <property type="entry name" value="GUANINE NUCLEOTIDE-BINDING PROTEIN ALPHA-5 SUBUNIT"/>
    <property type="match status" value="1"/>
</dbReference>
<sequence>MGNCNSGMSEEEKNLMKRDKKIQVVLQKERFQMQDNFRILLLGAGESGKSTLFKQMRILQDGQFSDDEIEKNKPSIFNNCISQMKILVEESRKLKKNISNQEAANGIDKLEYTDSVMNEEIAKWIKNLWEDEGIKETFEQRHLQFQLNDSAPYFFDNIDRIGKNGYTPNSEDILQCRIRTDQIIESRFRINNLTFTMIDVGGQRTARRKWIHYFYNVTSVIFCASLAAYEQKLREDETVNRMHEALSLFHEICSSVWFSGSSMILFLNKKDLFKKQIKKTDLRSCFSDYDGQPNNYNEAYRFIKNKFVQASGLQGNRTRKLYVFRTCAVNTKNIDNVFRSVSDTIMRNLVKDIQLV</sequence>
<dbReference type="FunFam" id="3.40.50.300:FF:002307">
    <property type="entry name" value="Guanine nucleotide-binding protein G(k) subunit alpha"/>
    <property type="match status" value="1"/>
</dbReference>
<feature type="binding site" evidence="7">
    <location>
        <begin position="46"/>
        <end position="51"/>
    </location>
    <ligand>
        <name>GTP</name>
        <dbReference type="ChEBI" id="CHEBI:37565"/>
    </ligand>
</feature>
<dbReference type="Gene3D" id="1.10.400.10">
    <property type="entry name" value="GI Alpha 1, domain 2-like"/>
    <property type="match status" value="1"/>
</dbReference>
<dbReference type="CDD" id="cd00066">
    <property type="entry name" value="G-alpha"/>
    <property type="match status" value="1"/>
</dbReference>
<dbReference type="InterPro" id="IPR011025">
    <property type="entry name" value="GproteinA_insert"/>
</dbReference>
<dbReference type="PROSITE" id="PS51882">
    <property type="entry name" value="G_ALPHA"/>
    <property type="match status" value="1"/>
</dbReference>
<accession>A0A9Q0LJW0</accession>
<dbReference type="GO" id="GO:0005834">
    <property type="term" value="C:heterotrimeric G-protein complex"/>
    <property type="evidence" value="ECO:0007669"/>
    <property type="project" value="TreeGrafter"/>
</dbReference>
<dbReference type="SUPFAM" id="SSF47895">
    <property type="entry name" value="Transducin (alpha subunit), insertion domain"/>
    <property type="match status" value="1"/>
</dbReference>
<evidence type="ECO:0000313" key="9">
    <source>
        <dbReference type="EMBL" id="KAJ5073759.1"/>
    </source>
</evidence>
<evidence type="ECO:0000256" key="1">
    <source>
        <dbReference type="ARBA" id="ARBA00011356"/>
    </source>
</evidence>
<dbReference type="SUPFAM" id="SSF52540">
    <property type="entry name" value="P-loop containing nucleoside triphosphate hydrolases"/>
    <property type="match status" value="1"/>
</dbReference>
<dbReference type="InterPro" id="IPR001019">
    <property type="entry name" value="Gprotein_alpha_su"/>
</dbReference>
<name>A0A9Q0LJW0_ANAIG</name>
<evidence type="ECO:0000313" key="10">
    <source>
        <dbReference type="Proteomes" id="UP001149090"/>
    </source>
</evidence>
<dbReference type="GO" id="GO:0031683">
    <property type="term" value="F:G-protein beta/gamma-subunit complex binding"/>
    <property type="evidence" value="ECO:0007669"/>
    <property type="project" value="InterPro"/>
</dbReference>
<protein>
    <submittedName>
        <fullName evidence="9">Guanine nucleotide-binding protein g(O) subunit alpha</fullName>
    </submittedName>
</protein>
<dbReference type="OrthoDB" id="5817230at2759"/>
<feature type="binding site" evidence="8">
    <location>
        <position position="50"/>
    </location>
    <ligand>
        <name>Mg(2+)</name>
        <dbReference type="ChEBI" id="CHEBI:18420"/>
    </ligand>
</feature>
<evidence type="ECO:0000256" key="7">
    <source>
        <dbReference type="PIRSR" id="PIRSR601019-1"/>
    </source>
</evidence>
<dbReference type="Pfam" id="PF00503">
    <property type="entry name" value="G-alpha"/>
    <property type="match status" value="1"/>
</dbReference>
<feature type="binding site" evidence="7">
    <location>
        <position position="328"/>
    </location>
    <ligand>
        <name>GTP</name>
        <dbReference type="ChEBI" id="CHEBI:37565"/>
    </ligand>
</feature>
<dbReference type="Gene3D" id="3.40.50.300">
    <property type="entry name" value="P-loop containing nucleotide triphosphate hydrolases"/>
    <property type="match status" value="1"/>
</dbReference>
<gene>
    <name evidence="9" type="ORF">M0811_08323</name>
</gene>
<evidence type="ECO:0000256" key="2">
    <source>
        <dbReference type="ARBA" id="ARBA00022723"/>
    </source>
</evidence>
<comment type="caution">
    <text evidence="9">The sequence shown here is derived from an EMBL/GenBank/DDBJ whole genome shotgun (WGS) entry which is preliminary data.</text>
</comment>